<proteinExistence type="predicted"/>
<keyword evidence="1" id="KW-0472">Membrane</keyword>
<name>A0A1H6F899_9GAMM</name>
<accession>A0A1H6F899</accession>
<keyword evidence="1" id="KW-1133">Transmembrane helix</keyword>
<dbReference type="Proteomes" id="UP000236724">
    <property type="component" value="Unassembled WGS sequence"/>
</dbReference>
<reference evidence="2 3" key="1">
    <citation type="submission" date="2016-10" db="EMBL/GenBank/DDBJ databases">
        <authorList>
            <person name="de Groot N.N."/>
        </authorList>
    </citation>
    <scope>NUCLEOTIDE SEQUENCE [LARGE SCALE GENOMIC DNA]</scope>
    <source>
        <strain evidence="2">MBHS1</strain>
    </source>
</reference>
<evidence type="ECO:0000256" key="1">
    <source>
        <dbReference type="SAM" id="Phobius"/>
    </source>
</evidence>
<feature type="transmembrane region" description="Helical" evidence="1">
    <location>
        <begin position="47"/>
        <end position="67"/>
    </location>
</feature>
<dbReference type="RefSeq" id="WP_103919229.1">
    <property type="nucleotide sequence ID" value="NZ_FMSV02000181.1"/>
</dbReference>
<evidence type="ECO:0000313" key="2">
    <source>
        <dbReference type="EMBL" id="SEH05274.1"/>
    </source>
</evidence>
<dbReference type="AlphaFoldDB" id="A0A1H6F899"/>
<organism evidence="2 3">
    <name type="scientific">Candidatus Venteria ishoeyi</name>
    <dbReference type="NCBI Taxonomy" id="1899563"/>
    <lineage>
        <taxon>Bacteria</taxon>
        <taxon>Pseudomonadati</taxon>
        <taxon>Pseudomonadota</taxon>
        <taxon>Gammaproteobacteria</taxon>
        <taxon>Thiotrichales</taxon>
        <taxon>Thiotrichaceae</taxon>
        <taxon>Venteria</taxon>
    </lineage>
</organism>
<sequence length="120" mass="14305">MNEPTHCDNHHDEIIKIQTEFQHYKKTTNHRLDEILEKLETRQFSNYQITMFLVVLVTSLASMMIYITDIKSDSRLNAQKITTLEVVDQHLQQVDEKRELQFDNIMIMLAQIQTELKNEK</sequence>
<evidence type="ECO:0000313" key="3">
    <source>
        <dbReference type="Proteomes" id="UP000236724"/>
    </source>
</evidence>
<protein>
    <submittedName>
        <fullName evidence="2">Uncharacterized protein</fullName>
    </submittedName>
</protein>
<keyword evidence="3" id="KW-1185">Reference proteome</keyword>
<keyword evidence="1" id="KW-0812">Transmembrane</keyword>
<gene>
    <name evidence="2" type="ORF">MBHS_01127</name>
</gene>
<dbReference type="EMBL" id="FMSV02000181">
    <property type="protein sequence ID" value="SEH05274.1"/>
    <property type="molecule type" value="Genomic_DNA"/>
</dbReference>